<dbReference type="GO" id="GO:0005833">
    <property type="term" value="C:hemoglobin complex"/>
    <property type="evidence" value="ECO:0007669"/>
    <property type="project" value="InterPro"/>
</dbReference>
<dbReference type="Pfam" id="PF00042">
    <property type="entry name" value="Globin"/>
    <property type="match status" value="1"/>
</dbReference>
<dbReference type="GO" id="GO:0046872">
    <property type="term" value="F:metal ion binding"/>
    <property type="evidence" value="ECO:0007669"/>
    <property type="project" value="UniProtKB-KW"/>
</dbReference>
<name>S6CDG5_POLVA</name>
<dbReference type="GO" id="GO:0020037">
    <property type="term" value="F:heme binding"/>
    <property type="evidence" value="ECO:0007669"/>
    <property type="project" value="InterPro"/>
</dbReference>
<proteinExistence type="evidence at transcript level"/>
<keyword evidence="1 6" id="KW-0813">Transport</keyword>
<keyword evidence="7" id="KW-0732">Signal</keyword>
<comment type="similarity">
    <text evidence="6">Belongs to the globin family.</text>
</comment>
<evidence type="ECO:0000256" key="3">
    <source>
        <dbReference type="ARBA" id="ARBA00022621"/>
    </source>
</evidence>
<evidence type="ECO:0000256" key="1">
    <source>
        <dbReference type="ARBA" id="ARBA00022448"/>
    </source>
</evidence>
<dbReference type="InterPro" id="IPR044399">
    <property type="entry name" value="Mb-like_M"/>
</dbReference>
<evidence type="ECO:0000259" key="8">
    <source>
        <dbReference type="PROSITE" id="PS01033"/>
    </source>
</evidence>
<gene>
    <name evidence="9" type="primary">PvHb18</name>
    <name evidence="10" type="ORF">PVAND_009140</name>
</gene>
<sequence length="147" mass="15648">MKLLLLALCCVASASAFLSGPGAAKIQGDLGKVKGKEVDIVYTVFKQNPDIYAKFTKFSGKTPDDIKSTPEFATLAKQIIGTVGDYGAALGDDAKVKAVLDKMASTHKPRGVTAALYKSFQKTVTSYLGVSGPEWDQFFSDLIAYVA</sequence>
<accession>S6CDG5</accession>
<dbReference type="SUPFAM" id="SSF46458">
    <property type="entry name" value="Globin-like"/>
    <property type="match status" value="1"/>
</dbReference>
<dbReference type="AlphaFoldDB" id="S6CDG5"/>
<evidence type="ECO:0000256" key="2">
    <source>
        <dbReference type="ARBA" id="ARBA00022617"/>
    </source>
</evidence>
<evidence type="ECO:0000256" key="6">
    <source>
        <dbReference type="RuleBase" id="RU000356"/>
    </source>
</evidence>
<dbReference type="GO" id="GO:0005344">
    <property type="term" value="F:oxygen carrier activity"/>
    <property type="evidence" value="ECO:0007669"/>
    <property type="project" value="UniProtKB-KW"/>
</dbReference>
<evidence type="ECO:0000256" key="5">
    <source>
        <dbReference type="ARBA" id="ARBA00023004"/>
    </source>
</evidence>
<organism evidence="9">
    <name type="scientific">Polypedilum vanderplanki</name>
    <name type="common">Sleeping chironomid midge</name>
    <dbReference type="NCBI Taxonomy" id="319348"/>
    <lineage>
        <taxon>Eukaryota</taxon>
        <taxon>Metazoa</taxon>
        <taxon>Ecdysozoa</taxon>
        <taxon>Arthropoda</taxon>
        <taxon>Hexapoda</taxon>
        <taxon>Insecta</taxon>
        <taxon>Pterygota</taxon>
        <taxon>Neoptera</taxon>
        <taxon>Endopterygota</taxon>
        <taxon>Diptera</taxon>
        <taxon>Nematocera</taxon>
        <taxon>Chironomoidea</taxon>
        <taxon>Chironomidae</taxon>
        <taxon>Chironominae</taxon>
        <taxon>Polypedilum</taxon>
        <taxon>Polypedilum</taxon>
    </lineage>
</organism>
<dbReference type="EMBL" id="JADBJN010000001">
    <property type="protein sequence ID" value="KAG5679580.1"/>
    <property type="molecule type" value="Genomic_DNA"/>
</dbReference>
<keyword evidence="2 6" id="KW-0349">Heme</keyword>
<keyword evidence="5" id="KW-0408">Iron</keyword>
<protein>
    <submittedName>
        <fullName evidence="9">Globin</fullName>
    </submittedName>
</protein>
<dbReference type="Gene3D" id="1.10.490.10">
    <property type="entry name" value="Globins"/>
    <property type="match status" value="1"/>
</dbReference>
<evidence type="ECO:0000256" key="4">
    <source>
        <dbReference type="ARBA" id="ARBA00022723"/>
    </source>
</evidence>
<dbReference type="InterPro" id="IPR002336">
    <property type="entry name" value="Erythrocruorin"/>
</dbReference>
<evidence type="ECO:0000313" key="11">
    <source>
        <dbReference type="Proteomes" id="UP001107558"/>
    </source>
</evidence>
<dbReference type="InterPro" id="IPR000971">
    <property type="entry name" value="Globin"/>
</dbReference>
<dbReference type="EMBL" id="AB842128">
    <property type="protein sequence ID" value="BAN67585.1"/>
    <property type="molecule type" value="mRNA"/>
</dbReference>
<feature type="domain" description="Globin" evidence="8">
    <location>
        <begin position="17"/>
        <end position="147"/>
    </location>
</feature>
<dbReference type="GO" id="GO:0005576">
    <property type="term" value="C:extracellular region"/>
    <property type="evidence" value="ECO:0007669"/>
    <property type="project" value="InterPro"/>
</dbReference>
<evidence type="ECO:0000256" key="7">
    <source>
        <dbReference type="SAM" id="SignalP"/>
    </source>
</evidence>
<dbReference type="OrthoDB" id="436496at2759"/>
<dbReference type="GO" id="GO:0019825">
    <property type="term" value="F:oxygen binding"/>
    <property type="evidence" value="ECO:0007669"/>
    <property type="project" value="InterPro"/>
</dbReference>
<dbReference type="PRINTS" id="PR00611">
    <property type="entry name" value="ERYTHCRUORIN"/>
</dbReference>
<reference evidence="9" key="1">
    <citation type="submission" date="2013-07" db="EMBL/GenBank/DDBJ databases">
        <title>Functional and evolutionary insights for the origin and mechanisms of complete desiccation tolerance from genome of the sleeping chironomid Polypedilum vanderplanki.</title>
        <authorList>
            <person name="Gusev O."/>
            <person name="Suetsugu Y."/>
            <person name="Cornette R."/>
            <person name="Kawashima T."/>
            <person name="Logacheva M."/>
            <person name="Kondrashev A."/>
            <person name="Penin A."/>
            <person name="Hatanaka R."/>
            <person name="Kikuta S."/>
            <person name="Shimura S."/>
            <person name="Katayose Y."/>
            <person name="Matsumoto T."/>
            <person name="Shagimardanova E."/>
            <person name="Alexeev D."/>
            <person name="Govorun V."/>
            <person name="Wisecaver J."/>
            <person name="Mikheyev A."/>
            <person name="Koyanagi R."/>
            <person name="Nishiyama T."/>
            <person name="Shigenobu S."/>
            <person name="Shibata T.F."/>
            <person name="Hasebe M."/>
            <person name="Okuda T."/>
            <person name="Satoh N."/>
            <person name="Kikawada T."/>
        </authorList>
    </citation>
    <scope>NUCLEOTIDE SEQUENCE</scope>
</reference>
<keyword evidence="4" id="KW-0479">Metal-binding</keyword>
<evidence type="ECO:0000313" key="9">
    <source>
        <dbReference type="EMBL" id="BAN67585.1"/>
    </source>
</evidence>
<evidence type="ECO:0000313" key="10">
    <source>
        <dbReference type="EMBL" id="KAG5679580.1"/>
    </source>
</evidence>
<dbReference type="InterPro" id="IPR009050">
    <property type="entry name" value="Globin-like_sf"/>
</dbReference>
<dbReference type="Proteomes" id="UP001107558">
    <property type="component" value="Chromosome 1"/>
</dbReference>
<dbReference type="InterPro" id="IPR012292">
    <property type="entry name" value="Globin/Proto"/>
</dbReference>
<keyword evidence="3 6" id="KW-0561">Oxygen transport</keyword>
<dbReference type="PROSITE" id="PS01033">
    <property type="entry name" value="GLOBIN"/>
    <property type="match status" value="1"/>
</dbReference>
<feature type="signal peptide" evidence="7">
    <location>
        <begin position="1"/>
        <end position="16"/>
    </location>
</feature>
<feature type="chain" id="PRO_5040104473" evidence="7">
    <location>
        <begin position="17"/>
        <end position="147"/>
    </location>
</feature>
<dbReference type="CDD" id="cd01040">
    <property type="entry name" value="Mb-like"/>
    <property type="match status" value="1"/>
</dbReference>
<reference evidence="10" key="2">
    <citation type="submission" date="2021-03" db="EMBL/GenBank/DDBJ databases">
        <title>Chromosome level genome of the anhydrobiotic midge Polypedilum vanderplanki.</title>
        <authorList>
            <person name="Yoshida Y."/>
            <person name="Kikawada T."/>
            <person name="Gusev O."/>
        </authorList>
    </citation>
    <scope>NUCLEOTIDE SEQUENCE</scope>
    <source>
        <strain evidence="10">NIAS01</strain>
        <tissue evidence="10">Whole body or cell culture</tissue>
    </source>
</reference>
<keyword evidence="11" id="KW-1185">Reference proteome</keyword>